<dbReference type="EMBL" id="JAPWTJ010000183">
    <property type="protein sequence ID" value="KAJ8981431.1"/>
    <property type="molecule type" value="Genomic_DNA"/>
</dbReference>
<comment type="caution">
    <text evidence="4">The sequence shown here is derived from an EMBL/GenBank/DDBJ whole genome shotgun (WGS) entry which is preliminary data.</text>
</comment>
<evidence type="ECO:0000313" key="5">
    <source>
        <dbReference type="Proteomes" id="UP001162164"/>
    </source>
</evidence>
<dbReference type="InterPro" id="IPR021109">
    <property type="entry name" value="Peptidase_aspartic_dom_sf"/>
</dbReference>
<feature type="domain" description="Peptidase A2" evidence="3">
    <location>
        <begin position="152"/>
        <end position="236"/>
    </location>
</feature>
<dbReference type="PROSITE" id="PS50175">
    <property type="entry name" value="ASP_PROT_RETROV"/>
    <property type="match status" value="1"/>
</dbReference>
<evidence type="ECO:0000313" key="4">
    <source>
        <dbReference type="EMBL" id="KAJ8981431.1"/>
    </source>
</evidence>
<dbReference type="Pfam" id="PF05380">
    <property type="entry name" value="Peptidase_A17"/>
    <property type="match status" value="1"/>
</dbReference>
<dbReference type="InterPro" id="IPR001969">
    <property type="entry name" value="Aspartic_peptidase_AS"/>
</dbReference>
<organism evidence="4 5">
    <name type="scientific">Molorchus minor</name>
    <dbReference type="NCBI Taxonomy" id="1323400"/>
    <lineage>
        <taxon>Eukaryota</taxon>
        <taxon>Metazoa</taxon>
        <taxon>Ecdysozoa</taxon>
        <taxon>Arthropoda</taxon>
        <taxon>Hexapoda</taxon>
        <taxon>Insecta</taxon>
        <taxon>Pterygota</taxon>
        <taxon>Neoptera</taxon>
        <taxon>Endopterygota</taxon>
        <taxon>Coleoptera</taxon>
        <taxon>Polyphaga</taxon>
        <taxon>Cucujiformia</taxon>
        <taxon>Chrysomeloidea</taxon>
        <taxon>Cerambycidae</taxon>
        <taxon>Lamiinae</taxon>
        <taxon>Monochamini</taxon>
        <taxon>Molorchus</taxon>
    </lineage>
</organism>
<dbReference type="PANTHER" id="PTHR47331">
    <property type="entry name" value="PHD-TYPE DOMAIN-CONTAINING PROTEIN"/>
    <property type="match status" value="1"/>
</dbReference>
<reference evidence="4" key="1">
    <citation type="journal article" date="2023" name="Insect Mol. Biol.">
        <title>Genome sequencing provides insights into the evolution of gene families encoding plant cell wall-degrading enzymes in longhorned beetles.</title>
        <authorList>
            <person name="Shin N.R."/>
            <person name="Okamura Y."/>
            <person name="Kirsch R."/>
            <person name="Pauchet Y."/>
        </authorList>
    </citation>
    <scope>NUCLEOTIDE SEQUENCE</scope>
    <source>
        <strain evidence="4">MMC_N1</strain>
    </source>
</reference>
<evidence type="ECO:0000259" key="3">
    <source>
        <dbReference type="PROSITE" id="PS50175"/>
    </source>
</evidence>
<evidence type="ECO:0000256" key="2">
    <source>
        <dbReference type="SAM" id="MobiDB-lite"/>
    </source>
</evidence>
<protein>
    <recommendedName>
        <fullName evidence="3">Peptidase A2 domain-containing protein</fullName>
    </recommendedName>
</protein>
<dbReference type="CDD" id="cd00303">
    <property type="entry name" value="retropepsin_like"/>
    <property type="match status" value="1"/>
</dbReference>
<dbReference type="SUPFAM" id="SSF50630">
    <property type="entry name" value="Acid proteases"/>
    <property type="match status" value="1"/>
</dbReference>
<sequence>MKQTFFSRTDSSPNKCNLCDANHLLFTCPVFKSKSPHERFSFCKGLHLCFNCLSHMHDLKACKSAATCKTCGLRHHTLLHLGYSSSSNTNNTNSAHPEVPQPRVHEDLENQPSTSHSVSLASTATIANNYSKVLLSTALIEVCDKYGNYHTCKALLDSGSQVSIISQNCYRRLNLKHFRPPFAVHGLGQAAPVPNLGAVTIRLKPVGQLSPVFICDALILPKICDKLPSSPVSVDCWSHLDGLRLADPNFYCPRDIDILLGADIYPQILLEVINVNSFFISASEQDTLNASIQKFWEIQNVPEVHVLSPEDQMCETMFTETCQRDNFGRFVVSLPFREPSPTFLDIRFELRKWSSNDPSFLSIFPESHLSMNPLSFDREENSLMVLGLQWSPPKDCFLFHIVSVKRTCTKRHVLSELAKVFDPLGIIAPVIFFTKHLIQRMWISGAEWDDPPSEDICRAWSQYQSELPLLSQICLPRRLILDNFTCLEIHGFSDASSHGYGAVIYFRVCDELGNFSTFFVCAKSKVAPLKRISISRLELCAALLLAKLISFVCKVYETRLKFNQVYAWSDSQIALSWIKSSPHRWKTFVSNRVSAIQDRIDPTCWYYVESQNNPADPASRGLFPHELVQLFLNQSHLDYSNFPPFVFPPNIVEEERASSFAAFVGNNFLQDLLERYASFASLQRIVAYILRFKFNTLHPTTKTVGPLSTAELSDALLLLVRHTQTIAFSSELKNRSFSKPLKKLNVFLDNDLLRVGGSLGYSALSYDKRYPLLLPRSSRLTELIIDHFHKKISSRRNTHNSIFIVTKILDIVFKTRYSIGVRLHRDFWQRWHQEYLHTLQQRSKWLTPDATVHPDTLVLIKDDGVAPLQWSMGRILELHPARDGIARVATVKTSKGIVKRPLVKLCPLPVDIPSLGKLVLDLAYKLVVKTPRIVWNSFLSVLFQEKRRHKKARKRQRIDRILQKFERHPSFATFVV</sequence>
<dbReference type="Gene3D" id="2.40.70.10">
    <property type="entry name" value="Acid Proteases"/>
    <property type="match status" value="1"/>
</dbReference>
<feature type="region of interest" description="Disordered" evidence="2">
    <location>
        <begin position="88"/>
        <end position="114"/>
    </location>
</feature>
<dbReference type="Pfam" id="PF18701">
    <property type="entry name" value="DUF5641"/>
    <property type="match status" value="1"/>
</dbReference>
<evidence type="ECO:0000256" key="1">
    <source>
        <dbReference type="ARBA" id="ARBA00022801"/>
    </source>
</evidence>
<accession>A0ABQ9JUB5</accession>
<dbReference type="InterPro" id="IPR001995">
    <property type="entry name" value="Peptidase_A2_cat"/>
</dbReference>
<dbReference type="InterPro" id="IPR008042">
    <property type="entry name" value="Retrotrans_Pao"/>
</dbReference>
<dbReference type="InterPro" id="IPR040676">
    <property type="entry name" value="DUF5641"/>
</dbReference>
<dbReference type="Proteomes" id="UP001162164">
    <property type="component" value="Unassembled WGS sequence"/>
</dbReference>
<proteinExistence type="predicted"/>
<dbReference type="PROSITE" id="PS00141">
    <property type="entry name" value="ASP_PROTEASE"/>
    <property type="match status" value="1"/>
</dbReference>
<keyword evidence="1" id="KW-0378">Hydrolase</keyword>
<keyword evidence="5" id="KW-1185">Reference proteome</keyword>
<name>A0ABQ9JUB5_9CUCU</name>
<gene>
    <name evidence="4" type="ORF">NQ317_015633</name>
</gene>